<evidence type="ECO:0000256" key="3">
    <source>
        <dbReference type="ARBA" id="ARBA00022670"/>
    </source>
</evidence>
<comment type="subcellular location">
    <subcellularLocation>
        <location evidence="9">Cell membrane</location>
        <topology evidence="9">Multi-pass membrane protein</topology>
    </subcellularLocation>
</comment>
<keyword evidence="2 9" id="KW-1003">Cell membrane</keyword>
<dbReference type="GO" id="GO:0004190">
    <property type="term" value="F:aspartic-type endopeptidase activity"/>
    <property type="evidence" value="ECO:0007669"/>
    <property type="project" value="UniProtKB-UniRule"/>
</dbReference>
<dbReference type="PANTHER" id="PTHR33695">
    <property type="entry name" value="LIPOPROTEIN SIGNAL PEPTIDASE"/>
    <property type="match status" value="1"/>
</dbReference>
<evidence type="ECO:0000256" key="10">
    <source>
        <dbReference type="RuleBase" id="RU000594"/>
    </source>
</evidence>
<feature type="transmembrane region" description="Helical" evidence="9">
    <location>
        <begin position="140"/>
        <end position="164"/>
    </location>
</feature>
<feature type="active site" evidence="9">
    <location>
        <position position="148"/>
    </location>
</feature>
<evidence type="ECO:0000256" key="9">
    <source>
        <dbReference type="HAMAP-Rule" id="MF_00161"/>
    </source>
</evidence>
<organism evidence="12 13">
    <name type="scientific">Salinisphaera orenii YIM 95161</name>
    <dbReference type="NCBI Taxonomy" id="1051139"/>
    <lineage>
        <taxon>Bacteria</taxon>
        <taxon>Pseudomonadati</taxon>
        <taxon>Pseudomonadota</taxon>
        <taxon>Gammaproteobacteria</taxon>
        <taxon>Salinisphaerales</taxon>
        <taxon>Salinisphaeraceae</taxon>
        <taxon>Salinisphaera</taxon>
    </lineage>
</organism>
<evidence type="ECO:0000313" key="12">
    <source>
        <dbReference type="EMBL" id="ROO25513.1"/>
    </source>
</evidence>
<keyword evidence="3 9" id="KW-0645">Protease</keyword>
<dbReference type="HAMAP" id="MF_00161">
    <property type="entry name" value="LspA"/>
    <property type="match status" value="1"/>
</dbReference>
<comment type="caution">
    <text evidence="12">The sequence shown here is derived from an EMBL/GenBank/DDBJ whole genome shotgun (WGS) entry which is preliminary data.</text>
</comment>
<dbReference type="EC" id="3.4.23.36" evidence="9"/>
<dbReference type="OrthoDB" id="9810259at2"/>
<comment type="catalytic activity">
    <reaction evidence="9 10">
        <text>Release of signal peptides from bacterial membrane prolipoproteins. Hydrolyzes -Xaa-Yaa-Zaa-|-(S,diacylglyceryl)Cys-, in which Xaa is hydrophobic (preferably Leu), and Yaa (Ala or Ser) and Zaa (Gly or Ala) have small, neutral side chains.</text>
        <dbReference type="EC" id="3.4.23.36"/>
    </reaction>
</comment>
<dbReference type="UniPathway" id="UPA00665"/>
<feature type="transmembrane region" description="Helical" evidence="9">
    <location>
        <begin position="103"/>
        <end position="120"/>
    </location>
</feature>
<comment type="caution">
    <text evidence="9">Lacks conserved residue(s) required for the propagation of feature annotation.</text>
</comment>
<dbReference type="PRINTS" id="PR00781">
    <property type="entry name" value="LIPOSIGPTASE"/>
</dbReference>
<comment type="similarity">
    <text evidence="1 9 11">Belongs to the peptidase A8 family.</text>
</comment>
<proteinExistence type="inferred from homology"/>
<reference evidence="12 13" key="1">
    <citation type="submission" date="2013-10" db="EMBL/GenBank/DDBJ databases">
        <title>Salinisphaera halophila YIM 95161 Genome Sequencing.</title>
        <authorList>
            <person name="Lai Q."/>
            <person name="Li C."/>
            <person name="Shao Z."/>
        </authorList>
    </citation>
    <scope>NUCLEOTIDE SEQUENCE [LARGE SCALE GENOMIC DNA]</scope>
    <source>
        <strain evidence="12 13">YIM 95161</strain>
    </source>
</reference>
<gene>
    <name evidence="9" type="primary">lspA</name>
    <name evidence="12" type="ORF">SAHL_14365</name>
</gene>
<dbReference type="PROSITE" id="PS00855">
    <property type="entry name" value="SPASE_II"/>
    <property type="match status" value="1"/>
</dbReference>
<accession>A0A423PIV3</accession>
<evidence type="ECO:0000256" key="6">
    <source>
        <dbReference type="ARBA" id="ARBA00022801"/>
    </source>
</evidence>
<dbReference type="GO" id="GO:0005886">
    <property type="term" value="C:plasma membrane"/>
    <property type="evidence" value="ECO:0007669"/>
    <property type="project" value="UniProtKB-SubCell"/>
</dbReference>
<dbReference type="Pfam" id="PF01252">
    <property type="entry name" value="Peptidase_A8"/>
    <property type="match status" value="1"/>
</dbReference>
<evidence type="ECO:0000256" key="2">
    <source>
        <dbReference type="ARBA" id="ARBA00022475"/>
    </source>
</evidence>
<feature type="active site" evidence="9">
    <location>
        <position position="130"/>
    </location>
</feature>
<comment type="pathway">
    <text evidence="9">Protein modification; lipoprotein biosynthesis (signal peptide cleavage).</text>
</comment>
<sequence length="175" mass="19194">MTSSSEKAVTHERGFQLQNAHWLWLSAVLIVADQITKQLVVNNLALYDRIPVFDWLNLTLMHNTGAAFSIFAGATPWLFVALSVLVSVGILIWMRRHPHGERLVAASLALILGGALGNAIDRATRGHVIDFVDFHIQGWHYPAFNVADSAIVLGAILLGVDMIFGGRDQRRGSAD</sequence>
<dbReference type="AlphaFoldDB" id="A0A423PIV3"/>
<evidence type="ECO:0000256" key="1">
    <source>
        <dbReference type="ARBA" id="ARBA00006139"/>
    </source>
</evidence>
<keyword evidence="4 9" id="KW-0812">Transmembrane</keyword>
<dbReference type="GO" id="GO:0006508">
    <property type="term" value="P:proteolysis"/>
    <property type="evidence" value="ECO:0007669"/>
    <property type="project" value="UniProtKB-KW"/>
</dbReference>
<evidence type="ECO:0000313" key="13">
    <source>
        <dbReference type="Proteomes" id="UP000285123"/>
    </source>
</evidence>
<dbReference type="InterPro" id="IPR001872">
    <property type="entry name" value="Peptidase_A8"/>
</dbReference>
<comment type="function">
    <text evidence="9 10">This protein specifically catalyzes the removal of signal peptides from prolipoproteins.</text>
</comment>
<dbReference type="PANTHER" id="PTHR33695:SF1">
    <property type="entry name" value="LIPOPROTEIN SIGNAL PEPTIDASE"/>
    <property type="match status" value="1"/>
</dbReference>
<keyword evidence="6 9" id="KW-0378">Hydrolase</keyword>
<dbReference type="RefSeq" id="WP_123592095.1">
    <property type="nucleotide sequence ID" value="NZ_AYKF01000113.1"/>
</dbReference>
<keyword evidence="8 9" id="KW-0472">Membrane</keyword>
<dbReference type="Proteomes" id="UP000285123">
    <property type="component" value="Unassembled WGS sequence"/>
</dbReference>
<evidence type="ECO:0000256" key="11">
    <source>
        <dbReference type="RuleBase" id="RU004181"/>
    </source>
</evidence>
<evidence type="ECO:0000256" key="5">
    <source>
        <dbReference type="ARBA" id="ARBA00022750"/>
    </source>
</evidence>
<feature type="transmembrane region" description="Helical" evidence="9">
    <location>
        <begin position="66"/>
        <end position="91"/>
    </location>
</feature>
<dbReference type="EMBL" id="AYKF01000113">
    <property type="protein sequence ID" value="ROO25513.1"/>
    <property type="molecule type" value="Genomic_DNA"/>
</dbReference>
<evidence type="ECO:0000256" key="4">
    <source>
        <dbReference type="ARBA" id="ARBA00022692"/>
    </source>
</evidence>
<keyword evidence="5 9" id="KW-0064">Aspartyl protease</keyword>
<evidence type="ECO:0000256" key="7">
    <source>
        <dbReference type="ARBA" id="ARBA00022989"/>
    </source>
</evidence>
<keyword evidence="7 9" id="KW-1133">Transmembrane helix</keyword>
<evidence type="ECO:0000256" key="8">
    <source>
        <dbReference type="ARBA" id="ARBA00023136"/>
    </source>
</evidence>
<dbReference type="NCBIfam" id="TIGR00077">
    <property type="entry name" value="lspA"/>
    <property type="match status" value="1"/>
</dbReference>
<protein>
    <recommendedName>
        <fullName evidence="9">Lipoprotein signal peptidase</fullName>
        <ecNumber evidence="9">3.4.23.36</ecNumber>
    </recommendedName>
    <alternativeName>
        <fullName evidence="9">Prolipoprotein signal peptidase</fullName>
    </alternativeName>
    <alternativeName>
        <fullName evidence="9">Signal peptidase II</fullName>
        <shortName evidence="9">SPase II</shortName>
    </alternativeName>
</protein>
<name>A0A423PIV3_9GAMM</name>